<feature type="region of interest" description="Disordered" evidence="1">
    <location>
        <begin position="62"/>
        <end position="92"/>
    </location>
</feature>
<evidence type="ECO:0000313" key="3">
    <source>
        <dbReference type="Proteomes" id="UP001054945"/>
    </source>
</evidence>
<organism evidence="2 3">
    <name type="scientific">Caerostris extrusa</name>
    <name type="common">Bark spider</name>
    <name type="synonym">Caerostris bankana</name>
    <dbReference type="NCBI Taxonomy" id="172846"/>
    <lineage>
        <taxon>Eukaryota</taxon>
        <taxon>Metazoa</taxon>
        <taxon>Ecdysozoa</taxon>
        <taxon>Arthropoda</taxon>
        <taxon>Chelicerata</taxon>
        <taxon>Arachnida</taxon>
        <taxon>Araneae</taxon>
        <taxon>Araneomorphae</taxon>
        <taxon>Entelegynae</taxon>
        <taxon>Araneoidea</taxon>
        <taxon>Araneidae</taxon>
        <taxon>Caerostris</taxon>
    </lineage>
</organism>
<dbReference type="EMBL" id="BPLR01001117">
    <property type="protein sequence ID" value="GIZ00079.1"/>
    <property type="molecule type" value="Genomic_DNA"/>
</dbReference>
<accession>A0AAV4XZV6</accession>
<name>A0AAV4XZV6_CAEEX</name>
<proteinExistence type="predicted"/>
<keyword evidence="3" id="KW-1185">Reference proteome</keyword>
<evidence type="ECO:0000313" key="2">
    <source>
        <dbReference type="EMBL" id="GIZ00079.1"/>
    </source>
</evidence>
<feature type="compositionally biased region" description="Polar residues" evidence="1">
    <location>
        <begin position="71"/>
        <end position="92"/>
    </location>
</feature>
<sequence>MRARDAQSTHSGCFEDVTKRNRARSVEPRASGNPWILHRISASTDPSELILEDSYPILNMRGSHGGDIGKPNSNQGRFRTRFRNSNLGQNIL</sequence>
<evidence type="ECO:0000256" key="1">
    <source>
        <dbReference type="SAM" id="MobiDB-lite"/>
    </source>
</evidence>
<gene>
    <name evidence="2" type="ORF">CEXT_804641</name>
</gene>
<feature type="region of interest" description="Disordered" evidence="1">
    <location>
        <begin position="1"/>
        <end position="29"/>
    </location>
</feature>
<dbReference type="Proteomes" id="UP001054945">
    <property type="component" value="Unassembled WGS sequence"/>
</dbReference>
<feature type="compositionally biased region" description="Basic and acidic residues" evidence="1">
    <location>
        <begin position="16"/>
        <end position="27"/>
    </location>
</feature>
<dbReference type="AlphaFoldDB" id="A0AAV4XZV6"/>
<reference evidence="2 3" key="1">
    <citation type="submission" date="2021-06" db="EMBL/GenBank/DDBJ databases">
        <title>Caerostris extrusa draft genome.</title>
        <authorList>
            <person name="Kono N."/>
            <person name="Arakawa K."/>
        </authorList>
    </citation>
    <scope>NUCLEOTIDE SEQUENCE [LARGE SCALE GENOMIC DNA]</scope>
</reference>
<protein>
    <submittedName>
        <fullName evidence="2">Uncharacterized protein</fullName>
    </submittedName>
</protein>
<comment type="caution">
    <text evidence="2">The sequence shown here is derived from an EMBL/GenBank/DDBJ whole genome shotgun (WGS) entry which is preliminary data.</text>
</comment>